<proteinExistence type="predicted"/>
<reference evidence="1" key="1">
    <citation type="submission" date="2021-02" db="EMBL/GenBank/DDBJ databases">
        <title>Metagenome analyses of Stigonema ocellatum DSM 106950, Chlorogloea purpurea SAG 13.99 and Gomphosphaeria aponina DSM 107014.</title>
        <authorList>
            <person name="Marter P."/>
            <person name="Huang S."/>
        </authorList>
    </citation>
    <scope>NUCLEOTIDE SEQUENCE</scope>
    <source>
        <strain evidence="1">JP213</strain>
    </source>
</reference>
<accession>A0A941GM50</accession>
<gene>
    <name evidence="1" type="ORF">DSM107014_00215</name>
</gene>
<evidence type="ECO:0000313" key="2">
    <source>
        <dbReference type="Proteomes" id="UP000767446"/>
    </source>
</evidence>
<protein>
    <submittedName>
        <fullName evidence="1">Uncharacterized protein</fullName>
    </submittedName>
</protein>
<dbReference type="InterPro" id="IPR013325">
    <property type="entry name" value="RNA_pol_sigma_r2"/>
</dbReference>
<dbReference type="EMBL" id="JADQBC010000001">
    <property type="protein sequence ID" value="MBR8826324.1"/>
    <property type="molecule type" value="Genomic_DNA"/>
</dbReference>
<dbReference type="GO" id="GO:0003700">
    <property type="term" value="F:DNA-binding transcription factor activity"/>
    <property type="evidence" value="ECO:0007669"/>
    <property type="project" value="InterPro"/>
</dbReference>
<dbReference type="GO" id="GO:0006352">
    <property type="term" value="P:DNA-templated transcription initiation"/>
    <property type="evidence" value="ECO:0007669"/>
    <property type="project" value="InterPro"/>
</dbReference>
<comment type="caution">
    <text evidence="1">The sequence shown here is derived from an EMBL/GenBank/DDBJ whole genome shotgun (WGS) entry which is preliminary data.</text>
</comment>
<organism evidence="1 2">
    <name type="scientific">Gomphosphaeria aponina SAG 52.96 = DSM 107014</name>
    <dbReference type="NCBI Taxonomy" id="1521640"/>
    <lineage>
        <taxon>Bacteria</taxon>
        <taxon>Bacillati</taxon>
        <taxon>Cyanobacteriota</taxon>
        <taxon>Cyanophyceae</taxon>
        <taxon>Oscillatoriophycideae</taxon>
        <taxon>Chroococcales</taxon>
        <taxon>Gomphosphaeriaceae</taxon>
        <taxon>Gomphosphaeria</taxon>
    </lineage>
</organism>
<dbReference type="AlphaFoldDB" id="A0A941GM50"/>
<sequence length="293" mass="34527">MTERQELIQIFSTFPDKGVLGNFPVWVEDSQLKKSIEYYLNQLPSLPTPEECASQIFVQWQQTPESLVLQKHLTAYLGRVCYDAVQSFANKYHSYGVSQEDYFQDCQTRIGNILNKFKPEIGFLKSYAYTKFVGFFKDYVRKKCDPKAFRTDLWLLNCKTMRSTKKALEEYGLYPEEIPKYILVREYFNKLAAPTHKNGYGSLQGEADPVWERIARAYNQEKPGDFPRYNEQDIFKIIQTIIDAIVYRYFNNKVTAPEAERKERELINEEFSEELEELYGVIVEVFREIKGYN</sequence>
<dbReference type="SUPFAM" id="SSF88946">
    <property type="entry name" value="Sigma2 domain of RNA polymerase sigma factors"/>
    <property type="match status" value="1"/>
</dbReference>
<evidence type="ECO:0000313" key="1">
    <source>
        <dbReference type="EMBL" id="MBR8826324.1"/>
    </source>
</evidence>
<dbReference type="Proteomes" id="UP000767446">
    <property type="component" value="Unassembled WGS sequence"/>
</dbReference>
<name>A0A941GM50_9CHRO</name>